<feature type="domain" description="GH16" evidence="3">
    <location>
        <begin position="41"/>
        <end position="325"/>
    </location>
</feature>
<dbReference type="GO" id="GO:0004553">
    <property type="term" value="F:hydrolase activity, hydrolyzing O-glycosyl compounds"/>
    <property type="evidence" value="ECO:0007669"/>
    <property type="project" value="InterPro"/>
</dbReference>
<dbReference type="EMBL" id="CP009620">
    <property type="protein sequence ID" value="AIW22882.1"/>
    <property type="molecule type" value="Genomic_DNA"/>
</dbReference>
<dbReference type="KEGG" id="vcy:IX92_27980"/>
<evidence type="ECO:0000256" key="1">
    <source>
        <dbReference type="ARBA" id="ARBA00006865"/>
    </source>
</evidence>
<dbReference type="SUPFAM" id="SSF49785">
    <property type="entry name" value="Galactose-binding domain-like"/>
    <property type="match status" value="1"/>
</dbReference>
<evidence type="ECO:0000313" key="5">
    <source>
        <dbReference type="Proteomes" id="UP000030081"/>
    </source>
</evidence>
<dbReference type="RefSeq" id="WP_043011799.1">
    <property type="nucleotide sequence ID" value="NZ_CP009620.1"/>
</dbReference>
<dbReference type="GO" id="GO:0005975">
    <property type="term" value="P:carbohydrate metabolic process"/>
    <property type="evidence" value="ECO:0007669"/>
    <property type="project" value="InterPro"/>
</dbReference>
<keyword evidence="4" id="KW-0614">Plasmid</keyword>
<dbReference type="PANTHER" id="PTHR10963">
    <property type="entry name" value="GLYCOSYL HYDROLASE-RELATED"/>
    <property type="match status" value="1"/>
</dbReference>
<dbReference type="InterPro" id="IPR000757">
    <property type="entry name" value="Beta-glucanase-like"/>
</dbReference>
<name>A0AAN0W0U6_9VIBR</name>
<dbReference type="CDD" id="cd08023">
    <property type="entry name" value="GH16_laminarinase_like"/>
    <property type="match status" value="1"/>
</dbReference>
<evidence type="ECO:0000256" key="2">
    <source>
        <dbReference type="SAM" id="SignalP"/>
    </source>
</evidence>
<dbReference type="PROSITE" id="PS51257">
    <property type="entry name" value="PROKAR_LIPOPROTEIN"/>
    <property type="match status" value="1"/>
</dbReference>
<dbReference type="InterPro" id="IPR008979">
    <property type="entry name" value="Galactose-bd-like_sf"/>
</dbReference>
<evidence type="ECO:0000259" key="3">
    <source>
        <dbReference type="PROSITE" id="PS51762"/>
    </source>
</evidence>
<sequence>MFKTIHIKPLLCSLASVVVLSSCSSAAMASSQHGGKITPRSDWQLVWEDQFEGSTISKRNWSFEENCWGGGNNELQCYTARSNNAFVSDGYLHIVAKEETYTGSADPQGKLDGPYKTLPYTSARLSTLGKRDFKYGRVEVRAKLPAGQGTWPAIWMLPSENKYGNWAASGEIDIVEAVNLKAQSDAPDAKEGDLEQRIHGTLHYGAQWPNNVSSGAEFSLPNGVNPADDFHTYAIEWEKGEIRWYVDNIHYATQTHHGWYSQYEQDGKIVNAPSFAPFNEKFHLILNLAIGGSWSGQTNETGVDESIFPATMLVDSVKVYRCSVDRWKGKGCAASAQEATLVKGHQAPEILTQDTSYADGPNLNVFIDDLNAALAFDSYDPTNVVEHQVIEEPERGRVLSIIKTGDVGNLYFRSPEIDITHWLESGVLSFEIQVESKQDDTELLVKVDSGWPLTSDIAVKLDQSNQWQTVKVPLSELVAQGNRYQAGSSVDPTRVTNLLVFEPTGPMSFKLNNIMWRKH</sequence>
<reference evidence="4 5" key="1">
    <citation type="submission" date="2014-10" db="EMBL/GenBank/DDBJ databases">
        <title>The Complete Genome Sequence for the Shellfish Pathogen Vibrio coralliilyticus RE98 Isolated from a Shellfish Hatchery.</title>
        <authorList>
            <person name="Richards G.P."/>
            <person name="Bono J.L."/>
            <person name="Watson M.A."/>
            <person name="Needleman D.S."/>
        </authorList>
    </citation>
    <scope>NUCLEOTIDE SEQUENCE [LARGE SCALE GENOMIC DNA]</scope>
    <source>
        <strain evidence="4 5">RE98</strain>
        <plasmid evidence="4 5">p319</plasmid>
    </source>
</reference>
<comment type="similarity">
    <text evidence="1">Belongs to the glycosyl hydrolase 16 family.</text>
</comment>
<dbReference type="Proteomes" id="UP000030081">
    <property type="component" value="Plasmid p319"/>
</dbReference>
<dbReference type="InterPro" id="IPR050546">
    <property type="entry name" value="Glycosyl_Hydrlase_16"/>
</dbReference>
<gene>
    <name evidence="4" type="ORF">IX92_27980</name>
</gene>
<protein>
    <submittedName>
        <fullName evidence="4">Beta-glucanase</fullName>
    </submittedName>
</protein>
<dbReference type="InterPro" id="IPR013320">
    <property type="entry name" value="ConA-like_dom_sf"/>
</dbReference>
<dbReference type="Gene3D" id="2.60.120.430">
    <property type="entry name" value="Galactose-binding lectin"/>
    <property type="match status" value="1"/>
</dbReference>
<evidence type="ECO:0000313" key="4">
    <source>
        <dbReference type="EMBL" id="AIW22882.1"/>
    </source>
</evidence>
<keyword evidence="2" id="KW-0732">Signal</keyword>
<organism evidence="4 5">
    <name type="scientific">Vibrio coralliilyticus</name>
    <dbReference type="NCBI Taxonomy" id="190893"/>
    <lineage>
        <taxon>Bacteria</taxon>
        <taxon>Pseudomonadati</taxon>
        <taxon>Pseudomonadota</taxon>
        <taxon>Gammaproteobacteria</taxon>
        <taxon>Vibrionales</taxon>
        <taxon>Vibrionaceae</taxon>
        <taxon>Vibrio</taxon>
    </lineage>
</organism>
<dbReference type="PROSITE" id="PS51762">
    <property type="entry name" value="GH16_2"/>
    <property type="match status" value="1"/>
</dbReference>
<dbReference type="PANTHER" id="PTHR10963:SF55">
    <property type="entry name" value="GLYCOSIDE HYDROLASE FAMILY 16 PROTEIN"/>
    <property type="match status" value="1"/>
</dbReference>
<proteinExistence type="inferred from homology"/>
<geneLocation type="plasmid" evidence="4 5">
    <name>p319</name>
</geneLocation>
<feature type="chain" id="PRO_5042892975" evidence="2">
    <location>
        <begin position="30"/>
        <end position="519"/>
    </location>
</feature>
<keyword evidence="5" id="KW-1185">Reference proteome</keyword>
<accession>A0AAN0W0U6</accession>
<dbReference type="SUPFAM" id="SSF49899">
    <property type="entry name" value="Concanavalin A-like lectins/glucanases"/>
    <property type="match status" value="1"/>
</dbReference>
<dbReference type="Gene3D" id="2.60.120.200">
    <property type="match status" value="1"/>
</dbReference>
<dbReference type="AlphaFoldDB" id="A0AAN0W0U6"/>
<dbReference type="Pfam" id="PF00722">
    <property type="entry name" value="Glyco_hydro_16"/>
    <property type="match status" value="1"/>
</dbReference>
<feature type="signal peptide" evidence="2">
    <location>
        <begin position="1"/>
        <end position="29"/>
    </location>
</feature>